<gene>
    <name evidence="2" type="ORF">SAMN04487977_104281</name>
</gene>
<dbReference type="AlphaFoldDB" id="A0A1H9G4X7"/>
<protein>
    <submittedName>
        <fullName evidence="2">Uncharacterized protein</fullName>
    </submittedName>
</protein>
<dbReference type="RefSeq" id="WP_074643386.1">
    <property type="nucleotide sequence ID" value="NZ_FOFU01000004.1"/>
</dbReference>
<organism evidence="2 3">
    <name type="scientific">Treponema bryantii</name>
    <dbReference type="NCBI Taxonomy" id="163"/>
    <lineage>
        <taxon>Bacteria</taxon>
        <taxon>Pseudomonadati</taxon>
        <taxon>Spirochaetota</taxon>
        <taxon>Spirochaetia</taxon>
        <taxon>Spirochaetales</taxon>
        <taxon>Treponemataceae</taxon>
        <taxon>Treponema</taxon>
    </lineage>
</organism>
<evidence type="ECO:0000256" key="1">
    <source>
        <dbReference type="SAM" id="MobiDB-lite"/>
    </source>
</evidence>
<evidence type="ECO:0000313" key="2">
    <source>
        <dbReference type="EMBL" id="SEQ45104.1"/>
    </source>
</evidence>
<dbReference type="Proteomes" id="UP000182360">
    <property type="component" value="Unassembled WGS sequence"/>
</dbReference>
<evidence type="ECO:0000313" key="3">
    <source>
        <dbReference type="Proteomes" id="UP000182360"/>
    </source>
</evidence>
<proteinExistence type="predicted"/>
<dbReference type="EMBL" id="FOFU01000004">
    <property type="protein sequence ID" value="SEQ45104.1"/>
    <property type="molecule type" value="Genomic_DNA"/>
</dbReference>
<sequence length="77" mass="9196">MEIYVEGQMVKKLPYLTREEKLRKLNELSQRFWNTPLRRFWQNAYFSYRDKIKKAGKHEATRNPADNGNHDDGKPAA</sequence>
<feature type="compositionally biased region" description="Basic and acidic residues" evidence="1">
    <location>
        <begin position="68"/>
        <end position="77"/>
    </location>
</feature>
<feature type="region of interest" description="Disordered" evidence="1">
    <location>
        <begin position="56"/>
        <end position="77"/>
    </location>
</feature>
<reference evidence="2 3" key="1">
    <citation type="submission" date="2016-10" db="EMBL/GenBank/DDBJ databases">
        <authorList>
            <person name="de Groot N.N."/>
        </authorList>
    </citation>
    <scope>NUCLEOTIDE SEQUENCE [LARGE SCALE GENOMIC DNA]</scope>
    <source>
        <strain evidence="2 3">B25</strain>
    </source>
</reference>
<accession>A0A1H9G4X7</accession>
<name>A0A1H9G4X7_9SPIR</name>
<keyword evidence="3" id="KW-1185">Reference proteome</keyword>